<dbReference type="Gene3D" id="1.20.1250.20">
    <property type="entry name" value="MFS general substrate transporter like domains"/>
    <property type="match status" value="1"/>
</dbReference>
<evidence type="ECO:0000313" key="7">
    <source>
        <dbReference type="Proteomes" id="UP000050761"/>
    </source>
</evidence>
<dbReference type="InterPro" id="IPR005828">
    <property type="entry name" value="MFS_sugar_transport-like"/>
</dbReference>
<feature type="transmembrane region" description="Helical" evidence="5">
    <location>
        <begin position="212"/>
        <end position="229"/>
    </location>
</feature>
<dbReference type="PANTHER" id="PTHR24064">
    <property type="entry name" value="SOLUTE CARRIER FAMILY 22 MEMBER"/>
    <property type="match status" value="1"/>
</dbReference>
<dbReference type="OrthoDB" id="5858908at2759"/>
<evidence type="ECO:0000256" key="1">
    <source>
        <dbReference type="ARBA" id="ARBA00004141"/>
    </source>
</evidence>
<dbReference type="Proteomes" id="UP000050761">
    <property type="component" value="Unassembled WGS sequence"/>
</dbReference>
<feature type="transmembrane region" description="Helical" evidence="5">
    <location>
        <begin position="100"/>
        <end position="123"/>
    </location>
</feature>
<sequence length="336" mass="37250">MLYDANRFHMVVFGVWLLASFFAAQQIFAIFSNYSPKWQFGWICSENAYLMSAFSQFQFFGVLLGQLDKKYYVGVCPGRGMDKGTLVFGSLSDIHGRKPISVLTLSIGFLTNFLSGLALSWQVLHVLRFILGLSIGGALVTLATYVAELILPGQRMLLRGGRLDDMRAAERYIASFGGEKYVTVEHKTIQHVKEDIQTFCEMWHTPGLFRRLVVLWPMWFVAAFSSYANDLNSNVLYGNLFLNQILFGVLIAVSKLGVAVLIVNLMGSVFIEYTWDACFLCAVESLETPCRASGTGSCSLMARIGAISAPLGETIPFHVLFLTIPWILEGPLDGAG</sequence>
<evidence type="ECO:0000256" key="5">
    <source>
        <dbReference type="SAM" id="Phobius"/>
    </source>
</evidence>
<accession>A0A3P7XFR9</accession>
<protein>
    <submittedName>
        <fullName evidence="8">MFS domain-containing protein</fullName>
    </submittedName>
</protein>
<reference evidence="6 7" key="1">
    <citation type="submission" date="2018-11" db="EMBL/GenBank/DDBJ databases">
        <authorList>
            <consortium name="Pathogen Informatics"/>
        </authorList>
    </citation>
    <scope>NUCLEOTIDE SEQUENCE [LARGE SCALE GENOMIC DNA]</scope>
</reference>
<name>A0A3P7XFR9_HELPZ</name>
<organism evidence="6">
    <name type="scientific">Heligmosomoides polygyrus</name>
    <name type="common">Parasitic roundworm</name>
    <dbReference type="NCBI Taxonomy" id="6339"/>
    <lineage>
        <taxon>Eukaryota</taxon>
        <taxon>Metazoa</taxon>
        <taxon>Ecdysozoa</taxon>
        <taxon>Nematoda</taxon>
        <taxon>Chromadorea</taxon>
        <taxon>Rhabditida</taxon>
        <taxon>Rhabditina</taxon>
        <taxon>Rhabditomorpha</taxon>
        <taxon>Strongyloidea</taxon>
        <taxon>Heligmosomidae</taxon>
        <taxon>Heligmosomoides</taxon>
    </lineage>
</organism>
<dbReference type="GO" id="GO:0022857">
    <property type="term" value="F:transmembrane transporter activity"/>
    <property type="evidence" value="ECO:0007669"/>
    <property type="project" value="InterPro"/>
</dbReference>
<comment type="subcellular location">
    <subcellularLocation>
        <location evidence="1">Membrane</location>
        <topology evidence="1">Multi-pass membrane protein</topology>
    </subcellularLocation>
</comment>
<evidence type="ECO:0000313" key="6">
    <source>
        <dbReference type="EMBL" id="VDO72676.1"/>
    </source>
</evidence>
<feature type="transmembrane region" description="Helical" evidence="5">
    <location>
        <begin position="241"/>
        <end position="263"/>
    </location>
</feature>
<dbReference type="WBParaSite" id="HPBE_0000754201-mRNA-1">
    <property type="protein sequence ID" value="HPBE_0000754201-mRNA-1"/>
    <property type="gene ID" value="HPBE_0000754201"/>
</dbReference>
<dbReference type="AlphaFoldDB" id="A0A3P7XFR9"/>
<dbReference type="EMBL" id="UZAH01025914">
    <property type="protein sequence ID" value="VDO72676.1"/>
    <property type="molecule type" value="Genomic_DNA"/>
</dbReference>
<dbReference type="InterPro" id="IPR036259">
    <property type="entry name" value="MFS_trans_sf"/>
</dbReference>
<evidence type="ECO:0000256" key="2">
    <source>
        <dbReference type="ARBA" id="ARBA00022692"/>
    </source>
</evidence>
<reference evidence="8" key="2">
    <citation type="submission" date="2019-09" db="UniProtKB">
        <authorList>
            <consortium name="WormBaseParasite"/>
        </authorList>
    </citation>
    <scope>IDENTIFICATION</scope>
</reference>
<feature type="transmembrane region" description="Helical" evidence="5">
    <location>
        <begin position="129"/>
        <end position="151"/>
    </location>
</feature>
<dbReference type="SUPFAM" id="SSF103473">
    <property type="entry name" value="MFS general substrate transporter"/>
    <property type="match status" value="1"/>
</dbReference>
<dbReference type="Pfam" id="PF00083">
    <property type="entry name" value="Sugar_tr"/>
    <property type="match status" value="1"/>
</dbReference>
<evidence type="ECO:0000256" key="4">
    <source>
        <dbReference type="ARBA" id="ARBA00023136"/>
    </source>
</evidence>
<proteinExistence type="predicted"/>
<keyword evidence="3 5" id="KW-1133">Transmembrane helix</keyword>
<keyword evidence="4 5" id="KW-0472">Membrane</keyword>
<evidence type="ECO:0000256" key="3">
    <source>
        <dbReference type="ARBA" id="ARBA00022989"/>
    </source>
</evidence>
<keyword evidence="7" id="KW-1185">Reference proteome</keyword>
<evidence type="ECO:0000313" key="8">
    <source>
        <dbReference type="WBParaSite" id="HPBE_0000754201-mRNA-1"/>
    </source>
</evidence>
<dbReference type="GO" id="GO:0016020">
    <property type="term" value="C:membrane"/>
    <property type="evidence" value="ECO:0007669"/>
    <property type="project" value="UniProtKB-SubCell"/>
</dbReference>
<gene>
    <name evidence="6" type="ORF">HPBE_LOCUS7543</name>
</gene>
<keyword evidence="2 5" id="KW-0812">Transmembrane</keyword>